<reference evidence="2" key="1">
    <citation type="submission" date="2018-02" db="EMBL/GenBank/DDBJ databases">
        <title>Rhizophora mucronata_Transcriptome.</title>
        <authorList>
            <person name="Meera S.P."/>
            <person name="Sreeshan A."/>
            <person name="Augustine A."/>
        </authorList>
    </citation>
    <scope>NUCLEOTIDE SEQUENCE</scope>
    <source>
        <tissue evidence="2">Leaf</tissue>
    </source>
</reference>
<protein>
    <submittedName>
        <fullName evidence="2">Uncharacterized protein MANES_01G222100</fullName>
    </submittedName>
</protein>
<name>A0A2P2MT38_RHIMU</name>
<sequence length="118" mass="12628">MLDCLCGGRCERVRMLCNLSANLTIITRTSSVIARNICWRSSAFTSCTESASFLYFNFPSLDTLVSPSTIRRTVGPNSSSILSKVTTFVSSTVSCSNPAAIDSQSNSSSPRIRATSTG</sequence>
<proteinExistence type="predicted"/>
<feature type="region of interest" description="Disordered" evidence="1">
    <location>
        <begin position="99"/>
        <end position="118"/>
    </location>
</feature>
<feature type="compositionally biased region" description="Polar residues" evidence="1">
    <location>
        <begin position="102"/>
        <end position="118"/>
    </location>
</feature>
<accession>A0A2P2MT38</accession>
<evidence type="ECO:0000256" key="1">
    <source>
        <dbReference type="SAM" id="MobiDB-lite"/>
    </source>
</evidence>
<organism evidence="2">
    <name type="scientific">Rhizophora mucronata</name>
    <name type="common">Asiatic mangrove</name>
    <dbReference type="NCBI Taxonomy" id="61149"/>
    <lineage>
        <taxon>Eukaryota</taxon>
        <taxon>Viridiplantae</taxon>
        <taxon>Streptophyta</taxon>
        <taxon>Embryophyta</taxon>
        <taxon>Tracheophyta</taxon>
        <taxon>Spermatophyta</taxon>
        <taxon>Magnoliopsida</taxon>
        <taxon>eudicotyledons</taxon>
        <taxon>Gunneridae</taxon>
        <taxon>Pentapetalae</taxon>
        <taxon>rosids</taxon>
        <taxon>fabids</taxon>
        <taxon>Malpighiales</taxon>
        <taxon>Rhizophoraceae</taxon>
        <taxon>Rhizophora</taxon>
    </lineage>
</organism>
<evidence type="ECO:0000313" key="2">
    <source>
        <dbReference type="EMBL" id="MBX33386.1"/>
    </source>
</evidence>
<dbReference type="AlphaFoldDB" id="A0A2P2MT38"/>
<dbReference type="EMBL" id="GGEC01052902">
    <property type="protein sequence ID" value="MBX33386.1"/>
    <property type="molecule type" value="Transcribed_RNA"/>
</dbReference>